<feature type="chain" id="PRO_5028915590" description="TIGR03067 domain-containing protein" evidence="1">
    <location>
        <begin position="24"/>
        <end position="138"/>
    </location>
</feature>
<keyword evidence="3" id="KW-1185">Reference proteome</keyword>
<accession>A0A7C9MVD8</accession>
<evidence type="ECO:0000313" key="2">
    <source>
        <dbReference type="EMBL" id="MYL83514.1"/>
    </source>
</evidence>
<keyword evidence="1" id="KW-0732">Signal</keyword>
<feature type="signal peptide" evidence="1">
    <location>
        <begin position="1"/>
        <end position="23"/>
    </location>
</feature>
<proteinExistence type="predicted"/>
<dbReference type="AlphaFoldDB" id="A0A7C9MVD8"/>
<evidence type="ECO:0000256" key="1">
    <source>
        <dbReference type="SAM" id="SignalP"/>
    </source>
</evidence>
<evidence type="ECO:0000313" key="3">
    <source>
        <dbReference type="Proteomes" id="UP000482487"/>
    </source>
</evidence>
<reference evidence="2 3" key="1">
    <citation type="submission" date="2020-01" db="EMBL/GenBank/DDBJ databases">
        <title>Genome sequence of Desulfovibrio aerotolerans DSM 16695(T).</title>
        <authorList>
            <person name="Karnachuk O."/>
            <person name="Avakyan M."/>
            <person name="Mardanov A."/>
            <person name="Kadnikov V."/>
            <person name="Ravin N."/>
        </authorList>
    </citation>
    <scope>NUCLEOTIDE SEQUENCE [LARGE SCALE GENOMIC DNA]</scope>
    <source>
        <strain evidence="2 3">DSM 16695</strain>
    </source>
</reference>
<sequence>MRLRPTLFSLAVLILGLAATAMAQDEGIPKLTGTWEATGYHMHDQKNGFSHANEKATMVIAEQQDRVFHGDVRWSGKFTGKDTFSGVIDKNNADFYLAGHSDGLRLGRLEGPDKLVFYFLAPGGTNPRAGYVEYRRVK</sequence>
<protein>
    <recommendedName>
        <fullName evidence="4">TIGR03067 domain-containing protein</fullName>
    </recommendedName>
</protein>
<dbReference type="EMBL" id="WVUD01000015">
    <property type="protein sequence ID" value="MYL83514.1"/>
    <property type="molecule type" value="Genomic_DNA"/>
</dbReference>
<evidence type="ECO:0008006" key="4">
    <source>
        <dbReference type="Google" id="ProtNLM"/>
    </source>
</evidence>
<dbReference type="Proteomes" id="UP000482487">
    <property type="component" value="Unassembled WGS sequence"/>
</dbReference>
<organism evidence="2 3">
    <name type="scientific">Solidesulfovibrio aerotolerans</name>
    <dbReference type="NCBI Taxonomy" id="295255"/>
    <lineage>
        <taxon>Bacteria</taxon>
        <taxon>Pseudomonadati</taxon>
        <taxon>Thermodesulfobacteriota</taxon>
        <taxon>Desulfovibrionia</taxon>
        <taxon>Desulfovibrionales</taxon>
        <taxon>Desulfovibrionaceae</taxon>
        <taxon>Solidesulfovibrio</taxon>
    </lineage>
</organism>
<comment type="caution">
    <text evidence="2">The sequence shown here is derived from an EMBL/GenBank/DDBJ whole genome shotgun (WGS) entry which is preliminary data.</text>
</comment>
<dbReference type="OrthoDB" id="5460017at2"/>
<name>A0A7C9MVD8_9BACT</name>
<dbReference type="RefSeq" id="WP_160960841.1">
    <property type="nucleotide sequence ID" value="NZ_WVUD01000015.1"/>
</dbReference>
<gene>
    <name evidence="2" type="ORF">GTA51_10295</name>
</gene>